<protein>
    <submittedName>
        <fullName evidence="1">Uncharacterized protein</fullName>
    </submittedName>
</protein>
<gene>
    <name evidence="1" type="ORF">PTRG_06157</name>
</gene>
<dbReference type="Proteomes" id="UP000001471">
    <property type="component" value="Unassembled WGS sequence"/>
</dbReference>
<name>B2W5Z9_PYRTR</name>
<dbReference type="HOGENOM" id="CLU_1797468_0_0_1"/>
<sequence>MPSLTTAFLVNRCVKEGIWDRLTHYNKDCKKARICITVLLGCCLKFVEEVVLRGYERTEDLVLDHTSEALLIRIVAYNRQYTTLEYSLTTTTEALATSGSTHRTISLPNRPALPTTVLCCAYAKKQRSCGWATHAPKHNENTKS</sequence>
<reference evidence="2" key="1">
    <citation type="journal article" date="2013" name="G3 (Bethesda)">
        <title>Comparative genomics of a plant-pathogenic fungus, Pyrenophora tritici-repentis, reveals transduplication and the impact of repeat elements on pathogenicity and population divergence.</title>
        <authorList>
            <person name="Manning V.A."/>
            <person name="Pandelova I."/>
            <person name="Dhillon B."/>
            <person name="Wilhelm L.J."/>
            <person name="Goodwin S.B."/>
            <person name="Berlin A.M."/>
            <person name="Figueroa M."/>
            <person name="Freitag M."/>
            <person name="Hane J.K."/>
            <person name="Henrissat B."/>
            <person name="Holman W.H."/>
            <person name="Kodira C.D."/>
            <person name="Martin J."/>
            <person name="Oliver R.P."/>
            <person name="Robbertse B."/>
            <person name="Schackwitz W."/>
            <person name="Schwartz D.C."/>
            <person name="Spatafora J.W."/>
            <person name="Turgeon B.G."/>
            <person name="Yandava C."/>
            <person name="Young S."/>
            <person name="Zhou S."/>
            <person name="Zeng Q."/>
            <person name="Grigoriev I.V."/>
            <person name="Ma L.-J."/>
            <person name="Ciuffetti L.M."/>
        </authorList>
    </citation>
    <scope>NUCLEOTIDE SEQUENCE [LARGE SCALE GENOMIC DNA]</scope>
    <source>
        <strain evidence="2">Pt-1C-BFP</strain>
    </source>
</reference>
<organism evidence="1 2">
    <name type="scientific">Pyrenophora tritici-repentis (strain Pt-1C-BFP)</name>
    <name type="common">Wheat tan spot fungus</name>
    <name type="synonym">Drechslera tritici-repentis</name>
    <dbReference type="NCBI Taxonomy" id="426418"/>
    <lineage>
        <taxon>Eukaryota</taxon>
        <taxon>Fungi</taxon>
        <taxon>Dikarya</taxon>
        <taxon>Ascomycota</taxon>
        <taxon>Pezizomycotina</taxon>
        <taxon>Dothideomycetes</taxon>
        <taxon>Pleosporomycetidae</taxon>
        <taxon>Pleosporales</taxon>
        <taxon>Pleosporineae</taxon>
        <taxon>Pleosporaceae</taxon>
        <taxon>Pyrenophora</taxon>
    </lineage>
</organism>
<proteinExistence type="predicted"/>
<dbReference type="AlphaFoldDB" id="B2W5Z9"/>
<evidence type="ECO:0000313" key="1">
    <source>
        <dbReference type="EMBL" id="EDU49077.1"/>
    </source>
</evidence>
<accession>B2W5Z9</accession>
<evidence type="ECO:0000313" key="2">
    <source>
        <dbReference type="Proteomes" id="UP000001471"/>
    </source>
</evidence>
<dbReference type="EMBL" id="DS231619">
    <property type="protein sequence ID" value="EDU49077.1"/>
    <property type="molecule type" value="Genomic_DNA"/>
</dbReference>
<dbReference type="InParanoid" id="B2W5Z9"/>